<dbReference type="EMBL" id="FNTV01000001">
    <property type="protein sequence ID" value="SEF00906.1"/>
    <property type="molecule type" value="Genomic_DNA"/>
</dbReference>
<dbReference type="RefSeq" id="WP_074712842.1">
    <property type="nucleotide sequence ID" value="NZ_FNTV01000001.1"/>
</dbReference>
<protein>
    <recommendedName>
        <fullName evidence="3">N-acetyltransferase domain-containing protein</fullName>
    </recommendedName>
</protein>
<dbReference type="SUPFAM" id="SSF55729">
    <property type="entry name" value="Acyl-CoA N-acyltransferases (Nat)"/>
    <property type="match status" value="1"/>
</dbReference>
<dbReference type="Gene3D" id="3.40.630.30">
    <property type="match status" value="1"/>
</dbReference>
<evidence type="ECO:0000313" key="1">
    <source>
        <dbReference type="EMBL" id="SEF00906.1"/>
    </source>
</evidence>
<name>A0A1H5NH93_9MICC</name>
<accession>A0A1H5NH93</accession>
<sequence>MTFDLASAPIVFLAWERGLALPEDSLLVGADGTRINHATNDPSLTFLRLWDKAVLTGPAELLAAAESLDDDELSDHATLLRLTRDAGGRSLGTAALYYADDLELHQPDHTVHVSTGEADVAALEALCPPDDVNDVGLARLAHKFTIMSSAEPDAAPLACSAYGEYQGLLAPLGTLVAPEFRRQGMGRLATSIAAHEALAAGLIVQLSADVNNAPAHSLATSLGLSVAGLQTRVSLPSPQNPHK</sequence>
<dbReference type="AlphaFoldDB" id="A0A1H5NH93"/>
<dbReference type="InterPro" id="IPR016181">
    <property type="entry name" value="Acyl_CoA_acyltransferase"/>
</dbReference>
<evidence type="ECO:0000313" key="2">
    <source>
        <dbReference type="Proteomes" id="UP000182725"/>
    </source>
</evidence>
<gene>
    <name evidence="1" type="ORF">SAMN04489740_3704</name>
</gene>
<proteinExistence type="predicted"/>
<evidence type="ECO:0008006" key="3">
    <source>
        <dbReference type="Google" id="ProtNLM"/>
    </source>
</evidence>
<dbReference type="Proteomes" id="UP000182725">
    <property type="component" value="Unassembled WGS sequence"/>
</dbReference>
<reference evidence="1 2" key="1">
    <citation type="submission" date="2016-10" db="EMBL/GenBank/DDBJ databases">
        <authorList>
            <person name="de Groot N.N."/>
        </authorList>
    </citation>
    <scope>NUCLEOTIDE SEQUENCE [LARGE SCALE GENOMIC DNA]</scope>
    <source>
        <strain evidence="1 2">DSM 22274</strain>
    </source>
</reference>
<organism evidence="1 2">
    <name type="scientific">Arthrobacter alpinus</name>
    <dbReference type="NCBI Taxonomy" id="656366"/>
    <lineage>
        <taxon>Bacteria</taxon>
        <taxon>Bacillati</taxon>
        <taxon>Actinomycetota</taxon>
        <taxon>Actinomycetes</taxon>
        <taxon>Micrococcales</taxon>
        <taxon>Micrococcaceae</taxon>
        <taxon>Arthrobacter</taxon>
    </lineage>
</organism>